<proteinExistence type="predicted"/>
<feature type="non-terminal residue" evidence="2">
    <location>
        <position position="254"/>
    </location>
</feature>
<accession>X1SIE6</accession>
<reference evidence="2" key="1">
    <citation type="journal article" date="2014" name="Front. Microbiol.">
        <title>High frequency of phylogenetically diverse reductive dehalogenase-homologous genes in deep subseafloor sedimentary metagenomes.</title>
        <authorList>
            <person name="Kawai M."/>
            <person name="Futagami T."/>
            <person name="Toyoda A."/>
            <person name="Takaki Y."/>
            <person name="Nishi S."/>
            <person name="Hori S."/>
            <person name="Arai W."/>
            <person name="Tsubouchi T."/>
            <person name="Morono Y."/>
            <person name="Uchiyama I."/>
            <person name="Ito T."/>
            <person name="Fujiyama A."/>
            <person name="Inagaki F."/>
            <person name="Takami H."/>
        </authorList>
    </citation>
    <scope>NUCLEOTIDE SEQUENCE</scope>
    <source>
        <strain evidence="2">Expedition CK06-06</strain>
    </source>
</reference>
<gene>
    <name evidence="2" type="ORF">S12H4_08851</name>
</gene>
<comment type="caution">
    <text evidence="2">The sequence shown here is derived from an EMBL/GenBank/DDBJ whole genome shotgun (WGS) entry which is preliminary data.</text>
</comment>
<dbReference type="EMBL" id="BARW01003483">
    <property type="protein sequence ID" value="GAI67529.1"/>
    <property type="molecule type" value="Genomic_DNA"/>
</dbReference>
<name>X1SIE6_9ZZZZ</name>
<dbReference type="PROSITE" id="PS51257">
    <property type="entry name" value="PROKAR_LIPOPROTEIN"/>
    <property type="match status" value="1"/>
</dbReference>
<keyword evidence="1" id="KW-0472">Membrane</keyword>
<evidence type="ECO:0000313" key="2">
    <source>
        <dbReference type="EMBL" id="GAI67529.1"/>
    </source>
</evidence>
<organism evidence="2">
    <name type="scientific">marine sediment metagenome</name>
    <dbReference type="NCBI Taxonomy" id="412755"/>
    <lineage>
        <taxon>unclassified sequences</taxon>
        <taxon>metagenomes</taxon>
        <taxon>ecological metagenomes</taxon>
    </lineage>
</organism>
<feature type="transmembrane region" description="Helical" evidence="1">
    <location>
        <begin position="12"/>
        <end position="30"/>
    </location>
</feature>
<dbReference type="AlphaFoldDB" id="X1SIE6"/>
<evidence type="ECO:0000256" key="1">
    <source>
        <dbReference type="SAM" id="Phobius"/>
    </source>
</evidence>
<sequence>MYDQSWKGARVKFRYLPILILILLIISLISCKNQAVQSEEVLIEEDGEVTQDEQEEEKTVAKETTPAIKITDVSWHSKIIEITFNRFPSWGTWTMYVDGKEVSMEGGAGNPVVRPNMALDKSPTGLYIGTEPWLTGLVDVNFPCCGTIQFDIPDEGLTNEYEFNLVDFGCETASKKECQSEWTKHSGDLVISGTETVIIENEKYLQQGNIYINDQAKFILKNSELAMDRGDLATIHVYIFVSENASLEIEDSLI</sequence>
<protein>
    <submittedName>
        <fullName evidence="2">Uncharacterized protein</fullName>
    </submittedName>
</protein>
<keyword evidence="1" id="KW-0812">Transmembrane</keyword>
<keyword evidence="1" id="KW-1133">Transmembrane helix</keyword>